<name>A0A381THW8_9ZZZZ</name>
<sequence>MELKMKTLNKLIKKIKRNAGNSLAEFAVTTAMMATLATTAAPRFSGIGEGAKEKKTMAEIDKLVTASSNFFNAKVTSEGRGRFPGQEKYNIQVGGYASEIQLLEVIGTDAAGENVFEGYSHAAGLNWRSVFGIAGSEPASSGSQIIDDNGTKIGHTEFRDEFANNAIPSPYQDGHYIYVVLPGGVEYKDPDGDGTFTAFDCNECSPILYIADNENPAKLFKKYQP</sequence>
<gene>
    <name evidence="1" type="ORF">METZ01_LOCUS66387</name>
</gene>
<dbReference type="AlphaFoldDB" id="A0A381THW8"/>
<proteinExistence type="predicted"/>
<evidence type="ECO:0000313" key="1">
    <source>
        <dbReference type="EMBL" id="SVA13533.1"/>
    </source>
</evidence>
<organism evidence="1">
    <name type="scientific">marine metagenome</name>
    <dbReference type="NCBI Taxonomy" id="408172"/>
    <lineage>
        <taxon>unclassified sequences</taxon>
        <taxon>metagenomes</taxon>
        <taxon>ecological metagenomes</taxon>
    </lineage>
</organism>
<accession>A0A381THW8</accession>
<protein>
    <submittedName>
        <fullName evidence="1">Uncharacterized protein</fullName>
    </submittedName>
</protein>
<dbReference type="EMBL" id="UINC01004331">
    <property type="protein sequence ID" value="SVA13533.1"/>
    <property type="molecule type" value="Genomic_DNA"/>
</dbReference>
<reference evidence="1" key="1">
    <citation type="submission" date="2018-05" db="EMBL/GenBank/DDBJ databases">
        <authorList>
            <person name="Lanie J.A."/>
            <person name="Ng W.-L."/>
            <person name="Kazmierczak K.M."/>
            <person name="Andrzejewski T.M."/>
            <person name="Davidsen T.M."/>
            <person name="Wayne K.J."/>
            <person name="Tettelin H."/>
            <person name="Glass J.I."/>
            <person name="Rusch D."/>
            <person name="Podicherti R."/>
            <person name="Tsui H.-C.T."/>
            <person name="Winkler M.E."/>
        </authorList>
    </citation>
    <scope>NUCLEOTIDE SEQUENCE</scope>
</reference>